<dbReference type="RefSeq" id="XP_024586288.1">
    <property type="nucleotide sequence ID" value="XM_024721161.1"/>
</dbReference>
<dbReference type="EMBL" id="CCYD01003101">
    <property type="protein sequence ID" value="CEG49919.1"/>
    <property type="molecule type" value="Genomic_DNA"/>
</dbReference>
<proteinExistence type="predicted"/>
<organism evidence="1 2">
    <name type="scientific">Plasmopara halstedii</name>
    <name type="common">Downy mildew of sunflower</name>
    <dbReference type="NCBI Taxonomy" id="4781"/>
    <lineage>
        <taxon>Eukaryota</taxon>
        <taxon>Sar</taxon>
        <taxon>Stramenopiles</taxon>
        <taxon>Oomycota</taxon>
        <taxon>Peronosporomycetes</taxon>
        <taxon>Peronosporales</taxon>
        <taxon>Peronosporaceae</taxon>
        <taxon>Plasmopara</taxon>
    </lineage>
</organism>
<keyword evidence="2" id="KW-1185">Reference proteome</keyword>
<evidence type="ECO:0000313" key="1">
    <source>
        <dbReference type="EMBL" id="CEG49919.1"/>
    </source>
</evidence>
<reference evidence="2" key="1">
    <citation type="submission" date="2014-09" db="EMBL/GenBank/DDBJ databases">
        <authorList>
            <person name="Sharma Rahul"/>
            <person name="Thines Marco"/>
        </authorList>
    </citation>
    <scope>NUCLEOTIDE SEQUENCE [LARGE SCALE GENOMIC DNA]</scope>
</reference>
<dbReference type="Proteomes" id="UP000054928">
    <property type="component" value="Unassembled WGS sequence"/>
</dbReference>
<sequence length="65" mass="7317">MRATSNRVACADWNSTFSGNTFIGPIYLTLRISQPNKAKISIFFRIMADVCRLRCVQEAPHLEVG</sequence>
<accession>A0A0P1B517</accession>
<name>A0A0P1B517_PLAHL</name>
<protein>
    <submittedName>
        <fullName evidence="1">Uncharacterized protein</fullName>
    </submittedName>
</protein>
<dbReference type="AlphaFoldDB" id="A0A0P1B517"/>
<dbReference type="GeneID" id="36402710"/>
<evidence type="ECO:0000313" key="2">
    <source>
        <dbReference type="Proteomes" id="UP000054928"/>
    </source>
</evidence>